<dbReference type="GO" id="GO:0020037">
    <property type="term" value="F:heme binding"/>
    <property type="evidence" value="ECO:0007669"/>
    <property type="project" value="InterPro"/>
</dbReference>
<dbReference type="GO" id="GO:0046872">
    <property type="term" value="F:metal ion binding"/>
    <property type="evidence" value="ECO:0007669"/>
    <property type="project" value="UniProtKB-KW"/>
</dbReference>
<keyword evidence="2 7" id="KW-0813">Transport</keyword>
<reference evidence="9" key="4">
    <citation type="submission" date="2025-09" db="UniProtKB">
        <authorList>
            <consortium name="Ensembl"/>
        </authorList>
    </citation>
    <scope>IDENTIFICATION</scope>
</reference>
<dbReference type="InterPro" id="IPR002337">
    <property type="entry name" value="Hemoglobin_b"/>
</dbReference>
<dbReference type="GO" id="GO:0043177">
    <property type="term" value="F:organic acid binding"/>
    <property type="evidence" value="ECO:0007669"/>
    <property type="project" value="TreeGrafter"/>
</dbReference>
<dbReference type="AlphaFoldDB" id="A0A3B1JQL3"/>
<dbReference type="PROSITE" id="PS01033">
    <property type="entry name" value="GLOBIN"/>
    <property type="match status" value="1"/>
</dbReference>
<evidence type="ECO:0000256" key="7">
    <source>
        <dbReference type="RuleBase" id="RU000356"/>
    </source>
</evidence>
<dbReference type="Proteomes" id="UP000018467">
    <property type="component" value="Unassembled WGS sequence"/>
</dbReference>
<organism evidence="9 10">
    <name type="scientific">Astyanax mexicanus</name>
    <name type="common">Blind cave fish</name>
    <name type="synonym">Astyanax fasciatus mexicanus</name>
    <dbReference type="NCBI Taxonomy" id="7994"/>
    <lineage>
        <taxon>Eukaryota</taxon>
        <taxon>Metazoa</taxon>
        <taxon>Chordata</taxon>
        <taxon>Craniata</taxon>
        <taxon>Vertebrata</taxon>
        <taxon>Euteleostomi</taxon>
        <taxon>Actinopterygii</taxon>
        <taxon>Neopterygii</taxon>
        <taxon>Teleostei</taxon>
        <taxon>Ostariophysi</taxon>
        <taxon>Characiformes</taxon>
        <taxon>Characoidei</taxon>
        <taxon>Acestrorhamphidae</taxon>
        <taxon>Acestrorhamphinae</taxon>
        <taxon>Astyanax</taxon>
    </lineage>
</organism>
<evidence type="ECO:0000256" key="5">
    <source>
        <dbReference type="ARBA" id="ARBA00022723"/>
    </source>
</evidence>
<keyword evidence="10" id="KW-1185">Reference proteome</keyword>
<dbReference type="Bgee" id="ENSAMXG00000034763">
    <property type="expression patterns" value="Expressed in pharyngeal gill and 13 other cell types or tissues"/>
</dbReference>
<evidence type="ECO:0000313" key="10">
    <source>
        <dbReference type="Proteomes" id="UP000018467"/>
    </source>
</evidence>
<dbReference type="PRINTS" id="PR00814">
    <property type="entry name" value="BETAHAEM"/>
</dbReference>
<evidence type="ECO:0000256" key="3">
    <source>
        <dbReference type="ARBA" id="ARBA00022617"/>
    </source>
</evidence>
<dbReference type="PANTHER" id="PTHR11442:SF101">
    <property type="entry name" value="HEMOGLOBIN, BETA ADULT 2"/>
    <property type="match status" value="1"/>
</dbReference>
<keyword evidence="5" id="KW-0479">Metal-binding</keyword>
<evidence type="ECO:0000313" key="9">
    <source>
        <dbReference type="Ensembl" id="ENSAMXP00000043639.1"/>
    </source>
</evidence>
<dbReference type="GO" id="GO:0042744">
    <property type="term" value="P:hydrogen peroxide catabolic process"/>
    <property type="evidence" value="ECO:0007669"/>
    <property type="project" value="TreeGrafter"/>
</dbReference>
<dbReference type="GO" id="GO:0005344">
    <property type="term" value="F:oxygen carrier activity"/>
    <property type="evidence" value="ECO:0007669"/>
    <property type="project" value="UniProtKB-KW"/>
</dbReference>
<dbReference type="InterPro" id="IPR000971">
    <property type="entry name" value="Globin"/>
</dbReference>
<dbReference type="FunFam" id="1.10.490.10:FF:000001">
    <property type="entry name" value="Hemoglobin subunit beta"/>
    <property type="match status" value="1"/>
</dbReference>
<dbReference type="InParanoid" id="A0A3B1JQL3"/>
<dbReference type="Ensembl" id="ENSAMXT00000038821.1">
    <property type="protein sequence ID" value="ENSAMXP00000043639.1"/>
    <property type="gene ID" value="ENSAMXG00000034763.1"/>
</dbReference>
<dbReference type="FunCoup" id="A0A3B1JQL3">
    <property type="interactions" value="129"/>
</dbReference>
<dbReference type="InterPro" id="IPR050056">
    <property type="entry name" value="Hemoglobin_oxygen_transport"/>
</dbReference>
<dbReference type="GO" id="GO:0072562">
    <property type="term" value="C:blood microparticle"/>
    <property type="evidence" value="ECO:0007669"/>
    <property type="project" value="TreeGrafter"/>
</dbReference>
<evidence type="ECO:0000256" key="1">
    <source>
        <dbReference type="ARBA" id="ARBA00008705"/>
    </source>
</evidence>
<reference evidence="10" key="1">
    <citation type="submission" date="2013-03" db="EMBL/GenBank/DDBJ databases">
        <authorList>
            <person name="Jeffery W."/>
            <person name="Warren W."/>
            <person name="Wilson R.K."/>
        </authorList>
    </citation>
    <scope>NUCLEOTIDE SEQUENCE</scope>
    <source>
        <strain evidence="10">female</strain>
    </source>
</reference>
<evidence type="ECO:0000256" key="2">
    <source>
        <dbReference type="ARBA" id="ARBA00022448"/>
    </source>
</evidence>
<evidence type="ECO:0000256" key="4">
    <source>
        <dbReference type="ARBA" id="ARBA00022621"/>
    </source>
</evidence>
<dbReference type="GO" id="GO:0019825">
    <property type="term" value="F:oxygen binding"/>
    <property type="evidence" value="ECO:0007669"/>
    <property type="project" value="InterPro"/>
</dbReference>
<dbReference type="GeneTree" id="ENSGT00940000157809"/>
<dbReference type="GO" id="GO:0031720">
    <property type="term" value="F:haptoglobin binding"/>
    <property type="evidence" value="ECO:0007669"/>
    <property type="project" value="TreeGrafter"/>
</dbReference>
<proteinExistence type="inferred from homology"/>
<accession>A0A3B1JQL3</accession>
<dbReference type="CDD" id="cd08925">
    <property type="entry name" value="Hb-beta-like"/>
    <property type="match status" value="1"/>
</dbReference>
<dbReference type="InterPro" id="IPR009050">
    <property type="entry name" value="Globin-like_sf"/>
</dbReference>
<dbReference type="GO" id="GO:0004601">
    <property type="term" value="F:peroxidase activity"/>
    <property type="evidence" value="ECO:0007669"/>
    <property type="project" value="TreeGrafter"/>
</dbReference>
<evidence type="ECO:0000259" key="8">
    <source>
        <dbReference type="PROSITE" id="PS01033"/>
    </source>
</evidence>
<name>A0A3B1JQL3_ASTMX</name>
<keyword evidence="6" id="KW-0408">Iron</keyword>
<dbReference type="SUPFAM" id="SSF46458">
    <property type="entry name" value="Globin-like"/>
    <property type="match status" value="1"/>
</dbReference>
<dbReference type="InterPro" id="IPR012292">
    <property type="entry name" value="Globin/Proto"/>
</dbReference>
<dbReference type="OrthoDB" id="9886081at2759"/>
<dbReference type="PANTHER" id="PTHR11442">
    <property type="entry name" value="HEMOGLOBIN FAMILY MEMBER"/>
    <property type="match status" value="1"/>
</dbReference>
<reference evidence="9" key="3">
    <citation type="submission" date="2025-08" db="UniProtKB">
        <authorList>
            <consortium name="Ensembl"/>
        </authorList>
    </citation>
    <scope>IDENTIFICATION</scope>
</reference>
<protein>
    <submittedName>
        <fullName evidence="9">Hemoglobin, beta adult 2</fullName>
    </submittedName>
</protein>
<evidence type="ECO:0000256" key="6">
    <source>
        <dbReference type="ARBA" id="ARBA00023004"/>
    </source>
</evidence>
<dbReference type="GO" id="GO:0031838">
    <property type="term" value="C:haptoglobin-hemoglobin complex"/>
    <property type="evidence" value="ECO:0007669"/>
    <property type="project" value="TreeGrafter"/>
</dbReference>
<dbReference type="STRING" id="7994.ENSAMXP00000043639"/>
<comment type="similarity">
    <text evidence="1 7">Belongs to the globin family.</text>
</comment>
<feature type="domain" description="Globin" evidence="8">
    <location>
        <begin position="40"/>
        <end position="184"/>
    </location>
</feature>
<keyword evidence="3 7" id="KW-0349">Heme</keyword>
<sequence length="184" mass="19697">MSGGGDKEGIKSARAANSDCSLILESLIVGKSTEADSMVEWSDAERSAIAAVWGKLNLDEVGPQALGRVLIVYPWTQRYFGTFGDLSNAAAILGNPKVANHGKVVLGALDKAVKNLDNIKGTYANLSQLHCEKLNVDPDNFRLLADCLTIVIATKFGAAFPPQVQATWQKLMAVVVAALTSRYF</sequence>
<reference evidence="10" key="2">
    <citation type="journal article" date="2014" name="Nat. Commun.">
        <title>The cavefish genome reveals candidate genes for eye loss.</title>
        <authorList>
            <person name="McGaugh S.E."/>
            <person name="Gross J.B."/>
            <person name="Aken B."/>
            <person name="Blin M."/>
            <person name="Borowsky R."/>
            <person name="Chalopin D."/>
            <person name="Hinaux H."/>
            <person name="Jeffery W.R."/>
            <person name="Keene A."/>
            <person name="Ma L."/>
            <person name="Minx P."/>
            <person name="Murphy D."/>
            <person name="O'Quin K.E."/>
            <person name="Retaux S."/>
            <person name="Rohner N."/>
            <person name="Searle S.M."/>
            <person name="Stahl B.A."/>
            <person name="Tabin C."/>
            <person name="Volff J.N."/>
            <person name="Yoshizawa M."/>
            <person name="Warren W.C."/>
        </authorList>
    </citation>
    <scope>NUCLEOTIDE SEQUENCE [LARGE SCALE GENOMIC DNA]</scope>
    <source>
        <strain evidence="10">female</strain>
    </source>
</reference>
<dbReference type="GO" id="GO:0005833">
    <property type="term" value="C:hemoglobin complex"/>
    <property type="evidence" value="ECO:0007669"/>
    <property type="project" value="InterPro"/>
</dbReference>
<keyword evidence="4 7" id="KW-0561">Oxygen transport</keyword>
<dbReference type="Pfam" id="PF00042">
    <property type="entry name" value="Globin"/>
    <property type="match status" value="1"/>
</dbReference>
<dbReference type="Gene3D" id="1.10.490.10">
    <property type="entry name" value="Globins"/>
    <property type="match status" value="1"/>
</dbReference>